<evidence type="ECO:0000256" key="3">
    <source>
        <dbReference type="ARBA" id="ARBA00022679"/>
    </source>
</evidence>
<dbReference type="RefSeq" id="XP_065647249.1">
    <property type="nucleotide sequence ID" value="XM_065791177.1"/>
</dbReference>
<evidence type="ECO:0000256" key="2">
    <source>
        <dbReference type="ARBA" id="ARBA00022516"/>
    </source>
</evidence>
<dbReference type="InterPro" id="IPR030457">
    <property type="entry name" value="ELO_CS"/>
</dbReference>
<keyword evidence="11" id="KW-1185">Reference proteome</keyword>
<keyword evidence="4 10" id="KW-0812">Transmembrane</keyword>
<evidence type="ECO:0000256" key="6">
    <source>
        <dbReference type="ARBA" id="ARBA00022989"/>
    </source>
</evidence>
<feature type="transmembrane region" description="Helical" evidence="10">
    <location>
        <begin position="209"/>
        <end position="227"/>
    </location>
</feature>
<dbReference type="RefSeq" id="XP_065647248.1">
    <property type="nucleotide sequence ID" value="XM_065791176.1"/>
</dbReference>
<feature type="transmembrane region" description="Helical" evidence="10">
    <location>
        <begin position="169"/>
        <end position="188"/>
    </location>
</feature>
<keyword evidence="8 10" id="KW-0472">Membrane</keyword>
<keyword evidence="7 10" id="KW-0443">Lipid metabolism</keyword>
<feature type="transmembrane region" description="Helical" evidence="10">
    <location>
        <begin position="115"/>
        <end position="133"/>
    </location>
</feature>
<comment type="subcellular location">
    <subcellularLocation>
        <location evidence="1">Membrane</location>
        <topology evidence="1">Multi-pass membrane protein</topology>
    </subcellularLocation>
</comment>
<keyword evidence="6 10" id="KW-1133">Transmembrane helix</keyword>
<reference evidence="11 12" key="1">
    <citation type="submission" date="2025-05" db="UniProtKB">
        <authorList>
            <consortium name="RefSeq"/>
        </authorList>
    </citation>
    <scope>NUCLEOTIDE SEQUENCE [LARGE SCALE GENOMIC DNA]</scope>
</reference>
<evidence type="ECO:0000313" key="13">
    <source>
        <dbReference type="RefSeq" id="XP_065647249.1"/>
    </source>
</evidence>
<dbReference type="PROSITE" id="PS01188">
    <property type="entry name" value="ELO"/>
    <property type="match status" value="1"/>
</dbReference>
<evidence type="ECO:0000256" key="9">
    <source>
        <dbReference type="ARBA" id="ARBA00023160"/>
    </source>
</evidence>
<protein>
    <recommendedName>
        <fullName evidence="10">Elongation of very long chain fatty acids protein</fullName>
        <ecNumber evidence="10">2.3.1.199</ecNumber>
    </recommendedName>
    <alternativeName>
        <fullName evidence="10">Very-long-chain 3-oxoacyl-CoA synthase</fullName>
    </alternativeName>
</protein>
<feature type="transmembrane region" description="Helical" evidence="10">
    <location>
        <begin position="32"/>
        <end position="51"/>
    </location>
</feature>
<keyword evidence="3 10" id="KW-0808">Transferase</keyword>
<keyword evidence="9 10" id="KW-0275">Fatty acid biosynthesis</keyword>
<sequence>MLVQHFRQYYFNVLDAGDSRTANYLFVRDPKFVMISIVFYLIMVFAGPKFMRNRKALNLRMVLIIYNFLSVLFSIWMLWEFLVSIFLNTTFNLLCQHVEENDTRLLTIRLIDVHWWYFFSKFLEFIDTFFFVVRKKNNQISFLHTYHHVSMLLLQWGLIKFAPGGASTIGPIFNTFIHAVMYTYYMLAAVGPHMQKYLWWKKYLTRMQMGQFILIFAFCANSIYACQHGTRVIFFWIHLVYMVTLFMLFSNFYQTSYNTKNKQQCKED</sequence>
<dbReference type="RefSeq" id="XP_065647250.1">
    <property type="nucleotide sequence ID" value="XM_065791178.1"/>
</dbReference>
<feature type="transmembrane region" description="Helical" evidence="10">
    <location>
        <begin position="63"/>
        <end position="87"/>
    </location>
</feature>
<feature type="transmembrane region" description="Helical" evidence="10">
    <location>
        <begin position="145"/>
        <end position="163"/>
    </location>
</feature>
<keyword evidence="5 10" id="KW-0276">Fatty acid metabolism</keyword>
<dbReference type="Pfam" id="PF01151">
    <property type="entry name" value="ELO"/>
    <property type="match status" value="1"/>
</dbReference>
<evidence type="ECO:0000256" key="8">
    <source>
        <dbReference type="ARBA" id="ARBA00023136"/>
    </source>
</evidence>
<evidence type="ECO:0000313" key="12">
    <source>
        <dbReference type="RefSeq" id="XP_065647248.1"/>
    </source>
</evidence>
<dbReference type="PANTHER" id="PTHR11157:SF126">
    <property type="entry name" value="ELONGATION OF VERY LONG CHAIN FATTY ACIDS PROTEIN"/>
    <property type="match status" value="1"/>
</dbReference>
<dbReference type="PANTHER" id="PTHR11157">
    <property type="entry name" value="FATTY ACID ACYL TRANSFERASE-RELATED"/>
    <property type="match status" value="1"/>
</dbReference>
<dbReference type="Proteomes" id="UP001652625">
    <property type="component" value="Chromosome 02"/>
</dbReference>
<organism evidence="11 14">
    <name type="scientific">Hydra vulgaris</name>
    <name type="common">Hydra</name>
    <name type="synonym">Hydra attenuata</name>
    <dbReference type="NCBI Taxonomy" id="6087"/>
    <lineage>
        <taxon>Eukaryota</taxon>
        <taxon>Metazoa</taxon>
        <taxon>Cnidaria</taxon>
        <taxon>Hydrozoa</taxon>
        <taxon>Hydroidolina</taxon>
        <taxon>Anthoathecata</taxon>
        <taxon>Aplanulata</taxon>
        <taxon>Hydridae</taxon>
        <taxon>Hydra</taxon>
    </lineage>
</organism>
<evidence type="ECO:0000313" key="11">
    <source>
        <dbReference type="Proteomes" id="UP001652625"/>
    </source>
</evidence>
<proteinExistence type="inferred from homology"/>
<evidence type="ECO:0000313" key="14">
    <source>
        <dbReference type="RefSeq" id="XP_065647250.1"/>
    </source>
</evidence>
<evidence type="ECO:0000256" key="1">
    <source>
        <dbReference type="ARBA" id="ARBA00004141"/>
    </source>
</evidence>
<gene>
    <name evidence="12 13 14" type="primary">LOC100200336</name>
</gene>
<accession>A0ABM4BE65</accession>
<dbReference type="GeneID" id="100200336"/>
<evidence type="ECO:0000256" key="5">
    <source>
        <dbReference type="ARBA" id="ARBA00022832"/>
    </source>
</evidence>
<dbReference type="InterPro" id="IPR002076">
    <property type="entry name" value="ELO_fam"/>
</dbReference>
<dbReference type="EC" id="2.3.1.199" evidence="10"/>
<evidence type="ECO:0000256" key="7">
    <source>
        <dbReference type="ARBA" id="ARBA00023098"/>
    </source>
</evidence>
<name>A0ABM4BE65_HYDVU</name>
<comment type="catalytic activity">
    <reaction evidence="10">
        <text>a very-long-chain acyl-CoA + malonyl-CoA + H(+) = a very-long-chain 3-oxoacyl-CoA + CO2 + CoA</text>
        <dbReference type="Rhea" id="RHEA:32727"/>
        <dbReference type="ChEBI" id="CHEBI:15378"/>
        <dbReference type="ChEBI" id="CHEBI:16526"/>
        <dbReference type="ChEBI" id="CHEBI:57287"/>
        <dbReference type="ChEBI" id="CHEBI:57384"/>
        <dbReference type="ChEBI" id="CHEBI:90725"/>
        <dbReference type="ChEBI" id="CHEBI:90736"/>
        <dbReference type="EC" id="2.3.1.199"/>
    </reaction>
</comment>
<evidence type="ECO:0000256" key="10">
    <source>
        <dbReference type="RuleBase" id="RU361115"/>
    </source>
</evidence>
<keyword evidence="2 10" id="KW-0444">Lipid biosynthesis</keyword>
<evidence type="ECO:0000256" key="4">
    <source>
        <dbReference type="ARBA" id="ARBA00022692"/>
    </source>
</evidence>
<comment type="similarity">
    <text evidence="10">Belongs to the ELO family.</text>
</comment>
<feature type="transmembrane region" description="Helical" evidence="10">
    <location>
        <begin position="233"/>
        <end position="253"/>
    </location>
</feature>